<dbReference type="EMBL" id="CP097508">
    <property type="protein sequence ID" value="URE12513.1"/>
    <property type="molecule type" value="Genomic_DNA"/>
</dbReference>
<evidence type="ECO:0000256" key="1">
    <source>
        <dbReference type="SAM" id="MobiDB-lite"/>
    </source>
</evidence>
<feature type="compositionally biased region" description="Basic residues" evidence="1">
    <location>
        <begin position="29"/>
        <end position="41"/>
    </location>
</feature>
<sequence>LYSAPSSASPSSAATPPFSSCPARLVQSGRRRDHPLLHGHLRFSDHLPPQARRRLRRAAPRRSRHRPRQQQRAPLPPPGLPSLARLHIRSRPQVCRPGHPPHLRIEADGGIFRSGSDRPASSDLPLLLIDRTPSLLVLPLAVGLSRLPPEHQYTAAIRQDQFFFLTDTAAPVTLLHPRGRSPRL</sequence>
<keyword evidence="3" id="KW-1185">Reference proteome</keyword>
<gene>
    <name evidence="2" type="ORF">MUK42_15178</name>
</gene>
<reference evidence="2" key="1">
    <citation type="submission" date="2022-05" db="EMBL/GenBank/DDBJ databases">
        <title>The Musa troglodytarum L. genome provides insights into the mechanism of non-climacteric behaviour and enrichment of carotenoids.</title>
        <authorList>
            <person name="Wang J."/>
        </authorList>
    </citation>
    <scope>NUCLEOTIDE SEQUENCE</scope>
    <source>
        <tissue evidence="2">Leaf</tissue>
    </source>
</reference>
<feature type="compositionally biased region" description="Basic residues" evidence="1">
    <location>
        <begin position="51"/>
        <end position="69"/>
    </location>
</feature>
<dbReference type="Proteomes" id="UP001055439">
    <property type="component" value="Chromosome 6"/>
</dbReference>
<dbReference type="AlphaFoldDB" id="A0A9E7GJX2"/>
<organism evidence="2 3">
    <name type="scientific">Musa troglodytarum</name>
    <name type="common">fe'i banana</name>
    <dbReference type="NCBI Taxonomy" id="320322"/>
    <lineage>
        <taxon>Eukaryota</taxon>
        <taxon>Viridiplantae</taxon>
        <taxon>Streptophyta</taxon>
        <taxon>Embryophyta</taxon>
        <taxon>Tracheophyta</taxon>
        <taxon>Spermatophyta</taxon>
        <taxon>Magnoliopsida</taxon>
        <taxon>Liliopsida</taxon>
        <taxon>Zingiberales</taxon>
        <taxon>Musaceae</taxon>
        <taxon>Musa</taxon>
    </lineage>
</organism>
<accession>A0A9E7GJX2</accession>
<name>A0A9E7GJX2_9LILI</name>
<evidence type="ECO:0000313" key="2">
    <source>
        <dbReference type="EMBL" id="URE12513.1"/>
    </source>
</evidence>
<feature type="non-terminal residue" evidence="2">
    <location>
        <position position="1"/>
    </location>
</feature>
<evidence type="ECO:0000313" key="3">
    <source>
        <dbReference type="Proteomes" id="UP001055439"/>
    </source>
</evidence>
<proteinExistence type="predicted"/>
<feature type="compositionally biased region" description="Low complexity" evidence="1">
    <location>
        <begin position="1"/>
        <end position="23"/>
    </location>
</feature>
<feature type="region of interest" description="Disordered" evidence="1">
    <location>
        <begin position="1"/>
        <end position="116"/>
    </location>
</feature>
<protein>
    <submittedName>
        <fullName evidence="2">Uncharacterized protein</fullName>
    </submittedName>
</protein>